<dbReference type="SUPFAM" id="SSF88946">
    <property type="entry name" value="Sigma2 domain of RNA polymerase sigma factors"/>
    <property type="match status" value="1"/>
</dbReference>
<gene>
    <name evidence="7" type="ORF">BKA00_007201</name>
</gene>
<proteinExistence type="inferred from homology"/>
<dbReference type="EMBL" id="JACHMQ010000001">
    <property type="protein sequence ID" value="MBB6400287.1"/>
    <property type="molecule type" value="Genomic_DNA"/>
</dbReference>
<name>A0A7X0G6D7_9ACTN</name>
<keyword evidence="4" id="KW-0238">DNA-binding</keyword>
<dbReference type="AlphaFoldDB" id="A0A7X0G6D7"/>
<dbReference type="InterPro" id="IPR013324">
    <property type="entry name" value="RNA_pol_sigma_r3/r4-like"/>
</dbReference>
<keyword evidence="5" id="KW-0804">Transcription</keyword>
<dbReference type="InterPro" id="IPR036388">
    <property type="entry name" value="WH-like_DNA-bd_sf"/>
</dbReference>
<evidence type="ECO:0000313" key="8">
    <source>
        <dbReference type="Proteomes" id="UP000546324"/>
    </source>
</evidence>
<evidence type="ECO:0000256" key="5">
    <source>
        <dbReference type="ARBA" id="ARBA00023163"/>
    </source>
</evidence>
<keyword evidence="3" id="KW-0731">Sigma factor</keyword>
<evidence type="ECO:0000256" key="2">
    <source>
        <dbReference type="ARBA" id="ARBA00023015"/>
    </source>
</evidence>
<evidence type="ECO:0000256" key="4">
    <source>
        <dbReference type="ARBA" id="ARBA00023125"/>
    </source>
</evidence>
<dbReference type="InterPro" id="IPR013249">
    <property type="entry name" value="RNA_pol_sigma70_r4_t2"/>
</dbReference>
<comment type="similarity">
    <text evidence="1">Belongs to the sigma-70 factor family. ECF subfamily.</text>
</comment>
<dbReference type="Pfam" id="PF08281">
    <property type="entry name" value="Sigma70_r4_2"/>
    <property type="match status" value="1"/>
</dbReference>
<dbReference type="InterPro" id="IPR014284">
    <property type="entry name" value="RNA_pol_sigma-70_dom"/>
</dbReference>
<dbReference type="InterPro" id="IPR013325">
    <property type="entry name" value="RNA_pol_sigma_r2"/>
</dbReference>
<dbReference type="NCBIfam" id="TIGR02937">
    <property type="entry name" value="sigma70-ECF"/>
    <property type="match status" value="1"/>
</dbReference>
<comment type="caution">
    <text evidence="7">The sequence shown here is derived from an EMBL/GenBank/DDBJ whole genome shotgun (WGS) entry which is preliminary data.</text>
</comment>
<keyword evidence="2" id="KW-0805">Transcription regulation</keyword>
<dbReference type="Gene3D" id="1.10.10.10">
    <property type="entry name" value="Winged helix-like DNA-binding domain superfamily/Winged helix DNA-binding domain"/>
    <property type="match status" value="1"/>
</dbReference>
<dbReference type="GO" id="GO:0003677">
    <property type="term" value="F:DNA binding"/>
    <property type="evidence" value="ECO:0007669"/>
    <property type="project" value="UniProtKB-KW"/>
</dbReference>
<dbReference type="Proteomes" id="UP000546324">
    <property type="component" value="Unassembled WGS sequence"/>
</dbReference>
<protein>
    <submittedName>
        <fullName evidence="7">RNA polymerase sigma-70 factor (ECF subfamily)</fullName>
    </submittedName>
</protein>
<dbReference type="PANTHER" id="PTHR43133">
    <property type="entry name" value="RNA POLYMERASE ECF-TYPE SIGMA FACTO"/>
    <property type="match status" value="1"/>
</dbReference>
<evidence type="ECO:0000256" key="1">
    <source>
        <dbReference type="ARBA" id="ARBA00010641"/>
    </source>
</evidence>
<dbReference type="CDD" id="cd06171">
    <property type="entry name" value="Sigma70_r4"/>
    <property type="match status" value="1"/>
</dbReference>
<evidence type="ECO:0000256" key="3">
    <source>
        <dbReference type="ARBA" id="ARBA00023082"/>
    </source>
</evidence>
<evidence type="ECO:0000259" key="6">
    <source>
        <dbReference type="Pfam" id="PF08281"/>
    </source>
</evidence>
<dbReference type="Gene3D" id="1.10.1740.10">
    <property type="match status" value="1"/>
</dbReference>
<dbReference type="GO" id="GO:0016987">
    <property type="term" value="F:sigma factor activity"/>
    <property type="evidence" value="ECO:0007669"/>
    <property type="project" value="UniProtKB-KW"/>
</dbReference>
<keyword evidence="8" id="KW-1185">Reference proteome</keyword>
<dbReference type="SUPFAM" id="SSF88659">
    <property type="entry name" value="Sigma3 and sigma4 domains of RNA polymerase sigma factors"/>
    <property type="match status" value="1"/>
</dbReference>
<dbReference type="RefSeq" id="WP_221493433.1">
    <property type="nucleotide sequence ID" value="NZ_JACHMQ010000001.1"/>
</dbReference>
<accession>A0A7X0G6D7</accession>
<feature type="domain" description="RNA polymerase sigma factor 70 region 4 type 2" evidence="6">
    <location>
        <begin position="113"/>
        <end position="161"/>
    </location>
</feature>
<dbReference type="GO" id="GO:0006352">
    <property type="term" value="P:DNA-templated transcription initiation"/>
    <property type="evidence" value="ECO:0007669"/>
    <property type="project" value="InterPro"/>
</dbReference>
<evidence type="ECO:0000313" key="7">
    <source>
        <dbReference type="EMBL" id="MBB6400287.1"/>
    </source>
</evidence>
<organism evidence="7 8">
    <name type="scientific">Actinomadura coerulea</name>
    <dbReference type="NCBI Taxonomy" id="46159"/>
    <lineage>
        <taxon>Bacteria</taxon>
        <taxon>Bacillati</taxon>
        <taxon>Actinomycetota</taxon>
        <taxon>Actinomycetes</taxon>
        <taxon>Streptosporangiales</taxon>
        <taxon>Thermomonosporaceae</taxon>
        <taxon>Actinomadura</taxon>
    </lineage>
</organism>
<reference evidence="7 8" key="1">
    <citation type="submission" date="2020-08" db="EMBL/GenBank/DDBJ databases">
        <title>Sequencing the genomes of 1000 actinobacteria strains.</title>
        <authorList>
            <person name="Klenk H.-P."/>
        </authorList>
    </citation>
    <scope>NUCLEOTIDE SEQUENCE [LARGE SCALE GENOMIC DNA]</scope>
    <source>
        <strain evidence="7 8">DSM 43675</strain>
    </source>
</reference>
<dbReference type="InterPro" id="IPR039425">
    <property type="entry name" value="RNA_pol_sigma-70-like"/>
</dbReference>
<dbReference type="PANTHER" id="PTHR43133:SF8">
    <property type="entry name" value="RNA POLYMERASE SIGMA FACTOR HI_1459-RELATED"/>
    <property type="match status" value="1"/>
</dbReference>
<sequence>MTADPEHVAALVRGAQRGDSMAMQELLDLLAPYVGRLCGPIALQDGPDAAQETLIAVFRGISRLREPAALFGWVRAIAIREAVRTARRSGAPAEPLDLDAVPHTGDPQMAADVSDLLDRLSPEHRAVLVLRDVEGLDERTVSELLQISTGTVKSRLHRARKSFRKAWQG</sequence>